<dbReference type="GO" id="GO:0008881">
    <property type="term" value="F:glutamate racemase activity"/>
    <property type="evidence" value="ECO:0007669"/>
    <property type="project" value="UniProtKB-UniRule"/>
</dbReference>
<dbReference type="RefSeq" id="WP_101679407.1">
    <property type="nucleotide sequence ID" value="NZ_CAMYCO010000045.1"/>
</dbReference>
<reference evidence="8" key="2">
    <citation type="submission" date="2023-10" db="EMBL/GenBank/DDBJ databases">
        <authorList>
            <person name="Choi B."/>
        </authorList>
    </citation>
    <scope>NUCLEOTIDE SEQUENCE</scope>
    <source>
        <strain evidence="8">UMB0763</strain>
    </source>
</reference>
<proteinExistence type="inferred from homology"/>
<dbReference type="GO" id="GO:0008360">
    <property type="term" value="P:regulation of cell shape"/>
    <property type="evidence" value="ECO:0007669"/>
    <property type="project" value="UniProtKB-KW"/>
</dbReference>
<dbReference type="FunFam" id="3.40.50.1860:FF:000001">
    <property type="entry name" value="Glutamate racemase"/>
    <property type="match status" value="1"/>
</dbReference>
<gene>
    <name evidence="7 8" type="primary">murI</name>
    <name evidence="8" type="ORF">CYJ47_02600</name>
</gene>
<dbReference type="InterPro" id="IPR015942">
    <property type="entry name" value="Asp/Glu/hydantoin_racemase"/>
</dbReference>
<dbReference type="PANTHER" id="PTHR21198">
    <property type="entry name" value="GLUTAMATE RACEMASE"/>
    <property type="match status" value="1"/>
</dbReference>
<dbReference type="Gene3D" id="3.40.50.1860">
    <property type="match status" value="2"/>
</dbReference>
<dbReference type="InterPro" id="IPR001920">
    <property type="entry name" value="Asp/Glu_race"/>
</dbReference>
<dbReference type="InterPro" id="IPR018187">
    <property type="entry name" value="Asp/Glu_racemase_AS_1"/>
</dbReference>
<accession>A0AAF0YSV6</accession>
<dbReference type="PANTHER" id="PTHR21198:SF2">
    <property type="entry name" value="GLUTAMATE RACEMASE"/>
    <property type="match status" value="1"/>
</dbReference>
<dbReference type="EC" id="5.1.1.3" evidence="2 7"/>
<evidence type="ECO:0000256" key="2">
    <source>
        <dbReference type="ARBA" id="ARBA00013090"/>
    </source>
</evidence>
<comment type="catalytic activity">
    <reaction evidence="1 7">
        <text>L-glutamate = D-glutamate</text>
        <dbReference type="Rhea" id="RHEA:12813"/>
        <dbReference type="ChEBI" id="CHEBI:29985"/>
        <dbReference type="ChEBI" id="CHEBI:29986"/>
        <dbReference type="EC" id="5.1.1.3"/>
    </reaction>
</comment>
<dbReference type="KEGG" id="cpyr:CYJ47_02600"/>
<dbReference type="InterPro" id="IPR004391">
    <property type="entry name" value="Glu_race"/>
</dbReference>
<evidence type="ECO:0000256" key="3">
    <source>
        <dbReference type="ARBA" id="ARBA00022960"/>
    </source>
</evidence>
<dbReference type="HAMAP" id="MF_00258">
    <property type="entry name" value="Glu_racemase"/>
    <property type="match status" value="1"/>
</dbReference>
<organism evidence="8 9">
    <name type="scientific">Corynebacterium pyruviciproducens</name>
    <dbReference type="NCBI Taxonomy" id="598660"/>
    <lineage>
        <taxon>Bacteria</taxon>
        <taxon>Bacillati</taxon>
        <taxon>Actinomycetota</taxon>
        <taxon>Actinomycetes</taxon>
        <taxon>Mycobacteriales</taxon>
        <taxon>Corynebacteriaceae</taxon>
        <taxon>Corynebacterium</taxon>
    </lineage>
</organism>
<dbReference type="Pfam" id="PF01177">
    <property type="entry name" value="Asp_Glu_race"/>
    <property type="match status" value="1"/>
</dbReference>
<name>A0AAF0YSV6_9CORY</name>
<comment type="function">
    <text evidence="7">Provides the (R)-glutamate required for cell wall biosynthesis.</text>
</comment>
<feature type="binding site" evidence="7">
    <location>
        <begin position="188"/>
        <end position="189"/>
    </location>
    <ligand>
        <name>substrate</name>
    </ligand>
</feature>
<dbReference type="Proteomes" id="UP000234560">
    <property type="component" value="Chromosome"/>
</dbReference>
<keyword evidence="6 7" id="KW-0961">Cell wall biogenesis/degradation</keyword>
<dbReference type="GO" id="GO:0009252">
    <property type="term" value="P:peptidoglycan biosynthetic process"/>
    <property type="evidence" value="ECO:0007669"/>
    <property type="project" value="UniProtKB-UniRule"/>
</dbReference>
<dbReference type="SUPFAM" id="SSF53681">
    <property type="entry name" value="Aspartate/glutamate racemase"/>
    <property type="match status" value="2"/>
</dbReference>
<dbReference type="EMBL" id="CP136958">
    <property type="protein sequence ID" value="WOT02684.1"/>
    <property type="molecule type" value="Genomic_DNA"/>
</dbReference>
<dbReference type="GO" id="GO:0071555">
    <property type="term" value="P:cell wall organization"/>
    <property type="evidence" value="ECO:0007669"/>
    <property type="project" value="UniProtKB-KW"/>
</dbReference>
<keyword evidence="3 7" id="KW-0133">Cell shape</keyword>
<evidence type="ECO:0000256" key="6">
    <source>
        <dbReference type="ARBA" id="ARBA00023316"/>
    </source>
</evidence>
<evidence type="ECO:0000256" key="4">
    <source>
        <dbReference type="ARBA" id="ARBA00022984"/>
    </source>
</evidence>
<keyword evidence="4 7" id="KW-0573">Peptidoglycan synthesis</keyword>
<evidence type="ECO:0000256" key="7">
    <source>
        <dbReference type="HAMAP-Rule" id="MF_00258"/>
    </source>
</evidence>
<feature type="active site" description="Proton donor/acceptor" evidence="7">
    <location>
        <position position="73"/>
    </location>
</feature>
<feature type="binding site" evidence="7">
    <location>
        <begin position="42"/>
        <end position="43"/>
    </location>
    <ligand>
        <name>substrate</name>
    </ligand>
</feature>
<dbReference type="AlphaFoldDB" id="A0AAF0YSV6"/>
<comment type="similarity">
    <text evidence="7">Belongs to the aspartate/glutamate racemases family.</text>
</comment>
<feature type="binding site" evidence="7">
    <location>
        <begin position="74"/>
        <end position="75"/>
    </location>
    <ligand>
        <name>substrate</name>
    </ligand>
</feature>
<protein>
    <recommendedName>
        <fullName evidence="2 7">Glutamate racemase</fullName>
        <ecNumber evidence="2 7">5.1.1.3</ecNumber>
    </recommendedName>
</protein>
<comment type="pathway">
    <text evidence="7">Cell wall biogenesis; peptidoglycan biosynthesis.</text>
</comment>
<keyword evidence="5 7" id="KW-0413">Isomerase</keyword>
<sequence length="265" mass="28443">MDSRPIGIFDSGVGGLTVARAIADQLPHESIYYLGDTAHAPYGPRTADDVRQLSKQVADQLVSRGIKLLVIACNTATSVFLEEAQRLYADSVVGGVVGVIEPAVSRAVQVTKNGKVAVLGTEGTIRSGEYQRQLTAHEGIECFAEPAPLFVEFAERGITTGRQILGVAEAYASPLQQAGVDTCILGCTHYPLLTGVIQLALGDPVTLISSSEETAKRVVRLLIEQDLVAPEDNVAQRRYETTGDPRLFAQLASRFAGAEINWFDM</sequence>
<evidence type="ECO:0000313" key="9">
    <source>
        <dbReference type="Proteomes" id="UP000234560"/>
    </source>
</evidence>
<feature type="binding site" evidence="7">
    <location>
        <begin position="10"/>
        <end position="11"/>
    </location>
    <ligand>
        <name>substrate</name>
    </ligand>
</feature>
<dbReference type="PROSITE" id="PS00923">
    <property type="entry name" value="ASP_GLU_RACEMASE_1"/>
    <property type="match status" value="1"/>
</dbReference>
<feature type="active site" description="Proton donor/acceptor" evidence="7">
    <location>
        <position position="187"/>
    </location>
</feature>
<dbReference type="NCBIfam" id="TIGR00067">
    <property type="entry name" value="glut_race"/>
    <property type="match status" value="1"/>
</dbReference>
<evidence type="ECO:0000256" key="5">
    <source>
        <dbReference type="ARBA" id="ARBA00023235"/>
    </source>
</evidence>
<evidence type="ECO:0000313" key="8">
    <source>
        <dbReference type="EMBL" id="WOT02684.1"/>
    </source>
</evidence>
<reference evidence="8" key="1">
    <citation type="submission" date="2017-12" db="EMBL/GenBank/DDBJ databases">
        <authorList>
            <person name="Thomas-White K."/>
            <person name="Wolfe A.J."/>
        </authorList>
    </citation>
    <scope>NUCLEOTIDE SEQUENCE</scope>
    <source>
        <strain evidence="8">UMB0763</strain>
    </source>
</reference>
<evidence type="ECO:0000256" key="1">
    <source>
        <dbReference type="ARBA" id="ARBA00001602"/>
    </source>
</evidence>